<keyword evidence="3" id="KW-0645">Protease</keyword>
<organism evidence="3 4">
    <name type="scientific">Geomicrobium halophilum</name>
    <dbReference type="NCBI Taxonomy" id="549000"/>
    <lineage>
        <taxon>Bacteria</taxon>
        <taxon>Bacillati</taxon>
        <taxon>Bacillota</taxon>
        <taxon>Bacilli</taxon>
        <taxon>Bacillales</taxon>
        <taxon>Geomicrobium</taxon>
    </lineage>
</organism>
<dbReference type="RefSeq" id="WP_184404455.1">
    <property type="nucleotide sequence ID" value="NZ_JACHHJ010000003.1"/>
</dbReference>
<proteinExistence type="inferred from homology"/>
<dbReference type="InterPro" id="IPR029062">
    <property type="entry name" value="Class_I_gatase-like"/>
</dbReference>
<dbReference type="NCBIfam" id="TIGR01382">
    <property type="entry name" value="PfpI"/>
    <property type="match status" value="1"/>
</dbReference>
<evidence type="ECO:0000259" key="2">
    <source>
        <dbReference type="Pfam" id="PF01965"/>
    </source>
</evidence>
<comment type="caution">
    <text evidence="3">The sequence shown here is derived from an EMBL/GenBank/DDBJ whole genome shotgun (WGS) entry which is preliminary data.</text>
</comment>
<dbReference type="AlphaFoldDB" id="A0A841PZU6"/>
<dbReference type="InterPro" id="IPR002818">
    <property type="entry name" value="DJ-1/PfpI"/>
</dbReference>
<dbReference type="SUPFAM" id="SSF52317">
    <property type="entry name" value="Class I glutamine amidotransferase-like"/>
    <property type="match status" value="1"/>
</dbReference>
<keyword evidence="3" id="KW-0378">Hydrolase</keyword>
<comment type="similarity">
    <text evidence="1">Belongs to the peptidase C56 family.</text>
</comment>
<protein>
    <submittedName>
        <fullName evidence="3">Protease I</fullName>
        <ecNumber evidence="3">3.2.-.-</ecNumber>
    </submittedName>
</protein>
<keyword evidence="4" id="KW-1185">Reference proteome</keyword>
<dbReference type="GO" id="GO:0016798">
    <property type="term" value="F:hydrolase activity, acting on glycosyl bonds"/>
    <property type="evidence" value="ECO:0007669"/>
    <property type="project" value="UniProtKB-KW"/>
</dbReference>
<feature type="domain" description="DJ-1/PfpI" evidence="2">
    <location>
        <begin position="4"/>
        <end position="182"/>
    </location>
</feature>
<keyword evidence="3" id="KW-0326">Glycosidase</keyword>
<reference evidence="3 4" key="1">
    <citation type="submission" date="2020-08" db="EMBL/GenBank/DDBJ databases">
        <title>Genomic Encyclopedia of Type Strains, Phase IV (KMG-IV): sequencing the most valuable type-strain genomes for metagenomic binning, comparative biology and taxonomic classification.</title>
        <authorList>
            <person name="Goeker M."/>
        </authorList>
    </citation>
    <scope>NUCLEOTIDE SEQUENCE [LARGE SCALE GENOMIC DNA]</scope>
    <source>
        <strain evidence="3 4">DSM 21769</strain>
    </source>
</reference>
<dbReference type="EMBL" id="JACHHJ010000003">
    <property type="protein sequence ID" value="MBB6450402.1"/>
    <property type="molecule type" value="Genomic_DNA"/>
</dbReference>
<dbReference type="PROSITE" id="PS51276">
    <property type="entry name" value="PEPTIDASE_C56_PFPI"/>
    <property type="match status" value="1"/>
</dbReference>
<dbReference type="Proteomes" id="UP000568839">
    <property type="component" value="Unassembled WGS sequence"/>
</dbReference>
<evidence type="ECO:0000313" key="3">
    <source>
        <dbReference type="EMBL" id="MBB6450402.1"/>
    </source>
</evidence>
<dbReference type="PANTHER" id="PTHR42733:SF2">
    <property type="entry name" value="DJ-1_THIJ_PFPI FAMILY PROTEIN"/>
    <property type="match status" value="1"/>
</dbReference>
<dbReference type="GO" id="GO:0008233">
    <property type="term" value="F:peptidase activity"/>
    <property type="evidence" value="ECO:0007669"/>
    <property type="project" value="UniProtKB-KW"/>
</dbReference>
<dbReference type="GO" id="GO:0006508">
    <property type="term" value="P:proteolysis"/>
    <property type="evidence" value="ECO:0007669"/>
    <property type="project" value="UniProtKB-KW"/>
</dbReference>
<evidence type="ECO:0000313" key="4">
    <source>
        <dbReference type="Proteomes" id="UP000568839"/>
    </source>
</evidence>
<dbReference type="EC" id="3.2.-.-" evidence="3"/>
<dbReference type="Gene3D" id="3.40.50.880">
    <property type="match status" value="1"/>
</dbReference>
<name>A0A841PZU6_9BACL</name>
<dbReference type="CDD" id="cd03169">
    <property type="entry name" value="GATase1_PfpI_1"/>
    <property type="match status" value="1"/>
</dbReference>
<sequence length="184" mass="20725">MANKVLILTGDAVEALEVFYPYYRLLEAGLEADIAAPSIKTLYTVNHDFVEGYETFIEKPSYQLKSHIPFEDVTPSDYIGLIIPGGRAPEYIRMDHNVPDIVNHFLDENKPVGAICHAAQLLSAVTQDRLKGRKMTAYTACKPDVEAIGAEFRSEKVYVDDNLVSGHAWDDLPGFMREFMRQIQ</sequence>
<dbReference type="PANTHER" id="PTHR42733">
    <property type="entry name" value="DJ-1 PROTEIN"/>
    <property type="match status" value="1"/>
</dbReference>
<gene>
    <name evidence="3" type="ORF">HNR44_002385</name>
</gene>
<evidence type="ECO:0000256" key="1">
    <source>
        <dbReference type="ARBA" id="ARBA00008542"/>
    </source>
</evidence>
<dbReference type="Pfam" id="PF01965">
    <property type="entry name" value="DJ-1_PfpI"/>
    <property type="match status" value="1"/>
</dbReference>
<accession>A0A841PZU6</accession>
<dbReference type="InterPro" id="IPR006286">
    <property type="entry name" value="C56_PfpI-like"/>
</dbReference>